<dbReference type="Gene3D" id="3.30.300.30">
    <property type="match status" value="1"/>
</dbReference>
<evidence type="ECO:0000259" key="3">
    <source>
        <dbReference type="Pfam" id="PF00501"/>
    </source>
</evidence>
<dbReference type="Pfam" id="PF00501">
    <property type="entry name" value="AMP-binding"/>
    <property type="match status" value="1"/>
</dbReference>
<dbReference type="EMBL" id="JAGYPF010000001">
    <property type="protein sequence ID" value="MBS4210883.1"/>
    <property type="molecule type" value="Genomic_DNA"/>
</dbReference>
<accession>A0A942YRI7</accession>
<keyword evidence="2 5" id="KW-0436">Ligase</keyword>
<dbReference type="Proteomes" id="UP000679749">
    <property type="component" value="Unassembled WGS sequence"/>
</dbReference>
<sequence>MIDFIRSRQLLVDQMLERSTRRFPNKIALVSNEVWVTYEDLNNRVNVLAGWLQFKGIQKGDKVALLLFNRIEYAECLYALAKIGAVAVPINFRLQPAEIEYILTNSEAKMIVVDNKLVSTIETIKNHLLNLEEIVVVDDNSLHNDSHYPYNQIFANPYTPSLVELEDDDDFLICYTSGTTGKPKGAVLSHKNVYMNAMNYSLEFGLTKDEVQLITTPMFHIGGISAFSMVILMGGRSIFHDKFEPERVLETFEAERITYSFMVPSMWNMLLEHPRFLEFDVSSLRVLCTAAASTPLELKKRLMKHFPNAGVFDTYGQTETSPGTTTLKPTDSLNKSGSVGLSFTNVEIRVVDERMLDVEPGQVGEIIFRGPTVMKGYYKNPEATAEAFRGGWLHSGDLAVTDEEGYISVVDRKKDMIISGGENIYPKEIEEVLYTHPDVLDAAVIGVSDPKWGETVKALIVLRNGKRLTEQEVINFCSSALASYKKPRYVEFLEELPRNAAGKILKTVLRELESTRKES</sequence>
<dbReference type="GO" id="GO:0031956">
    <property type="term" value="F:medium-chain fatty acid-CoA ligase activity"/>
    <property type="evidence" value="ECO:0007669"/>
    <property type="project" value="TreeGrafter"/>
</dbReference>
<dbReference type="RefSeq" id="WP_213115444.1">
    <property type="nucleotide sequence ID" value="NZ_JAGYPF010000001.1"/>
</dbReference>
<dbReference type="InterPro" id="IPR025110">
    <property type="entry name" value="AMP-bd_C"/>
</dbReference>
<dbReference type="NCBIfam" id="NF004837">
    <property type="entry name" value="PRK06187.1"/>
    <property type="match status" value="1"/>
</dbReference>
<dbReference type="PANTHER" id="PTHR43201">
    <property type="entry name" value="ACYL-COA SYNTHETASE"/>
    <property type="match status" value="1"/>
</dbReference>
<dbReference type="Gene3D" id="3.40.50.12780">
    <property type="entry name" value="N-terminal domain of ligase-like"/>
    <property type="match status" value="1"/>
</dbReference>
<dbReference type="SUPFAM" id="SSF56801">
    <property type="entry name" value="Acetyl-CoA synthetase-like"/>
    <property type="match status" value="1"/>
</dbReference>
<organism evidence="5 6">
    <name type="scientific">Neobacillus rhizophilus</name>
    <dbReference type="NCBI Taxonomy" id="2833579"/>
    <lineage>
        <taxon>Bacteria</taxon>
        <taxon>Bacillati</taxon>
        <taxon>Bacillota</taxon>
        <taxon>Bacilli</taxon>
        <taxon>Bacillales</taxon>
        <taxon>Bacillaceae</taxon>
        <taxon>Neobacillus</taxon>
    </lineage>
</organism>
<dbReference type="PANTHER" id="PTHR43201:SF5">
    <property type="entry name" value="MEDIUM-CHAIN ACYL-COA LIGASE ACSF2, MITOCHONDRIAL"/>
    <property type="match status" value="1"/>
</dbReference>
<dbReference type="Pfam" id="PF13193">
    <property type="entry name" value="AMP-binding_C"/>
    <property type="match status" value="1"/>
</dbReference>
<evidence type="ECO:0000313" key="6">
    <source>
        <dbReference type="Proteomes" id="UP000679749"/>
    </source>
</evidence>
<dbReference type="FunFam" id="3.30.300.30:FF:000008">
    <property type="entry name" value="2,3-dihydroxybenzoate-AMP ligase"/>
    <property type="match status" value="1"/>
</dbReference>
<dbReference type="PROSITE" id="PS00455">
    <property type="entry name" value="AMP_BINDING"/>
    <property type="match status" value="1"/>
</dbReference>
<evidence type="ECO:0000256" key="2">
    <source>
        <dbReference type="ARBA" id="ARBA00022598"/>
    </source>
</evidence>
<evidence type="ECO:0000256" key="1">
    <source>
        <dbReference type="ARBA" id="ARBA00006432"/>
    </source>
</evidence>
<dbReference type="GO" id="GO:0006631">
    <property type="term" value="P:fatty acid metabolic process"/>
    <property type="evidence" value="ECO:0007669"/>
    <property type="project" value="TreeGrafter"/>
</dbReference>
<gene>
    <name evidence="5" type="ORF">KHA99_00290</name>
</gene>
<proteinExistence type="inferred from homology"/>
<evidence type="ECO:0000259" key="4">
    <source>
        <dbReference type="Pfam" id="PF13193"/>
    </source>
</evidence>
<evidence type="ECO:0000313" key="5">
    <source>
        <dbReference type="EMBL" id="MBS4210883.1"/>
    </source>
</evidence>
<comment type="caution">
    <text evidence="5">The sequence shown here is derived from an EMBL/GenBank/DDBJ whole genome shotgun (WGS) entry which is preliminary data.</text>
</comment>
<protein>
    <submittedName>
        <fullName evidence="5">Long-chain fatty acid--CoA ligase</fullName>
    </submittedName>
</protein>
<name>A0A942YRI7_9BACI</name>
<dbReference type="AlphaFoldDB" id="A0A942YRI7"/>
<feature type="domain" description="AMP-binding enzyme C-terminal" evidence="4">
    <location>
        <begin position="428"/>
        <end position="503"/>
    </location>
</feature>
<comment type="similarity">
    <text evidence="1">Belongs to the ATP-dependent AMP-binding enzyme family.</text>
</comment>
<keyword evidence="6" id="KW-1185">Reference proteome</keyword>
<dbReference type="InterPro" id="IPR000873">
    <property type="entry name" value="AMP-dep_synth/lig_dom"/>
</dbReference>
<feature type="domain" description="AMP-dependent synthetase/ligase" evidence="3">
    <location>
        <begin position="16"/>
        <end position="378"/>
    </location>
</feature>
<dbReference type="InterPro" id="IPR045851">
    <property type="entry name" value="AMP-bd_C_sf"/>
</dbReference>
<dbReference type="InterPro" id="IPR042099">
    <property type="entry name" value="ANL_N_sf"/>
</dbReference>
<dbReference type="CDD" id="cd17631">
    <property type="entry name" value="FACL_FadD13-like"/>
    <property type="match status" value="1"/>
</dbReference>
<dbReference type="InterPro" id="IPR020845">
    <property type="entry name" value="AMP-binding_CS"/>
</dbReference>
<reference evidence="5" key="1">
    <citation type="submission" date="2021-05" db="EMBL/GenBank/DDBJ databases">
        <title>Novel Bacillus species.</title>
        <authorList>
            <person name="Liu G."/>
        </authorList>
    </citation>
    <scope>NUCLEOTIDE SEQUENCE</scope>
    <source>
        <strain evidence="5">FJAT-49825</strain>
    </source>
</reference>